<dbReference type="SUPFAM" id="SSF48179">
    <property type="entry name" value="6-phosphogluconate dehydrogenase C-terminal domain-like"/>
    <property type="match status" value="1"/>
</dbReference>
<comment type="pathway">
    <text evidence="5">Amino-acid biosynthesis; L-proline biosynthesis; L-proline from L-glutamate 5-semialdehyde: step 1/1.</text>
</comment>
<keyword evidence="5" id="KW-0641">Proline biosynthesis</keyword>
<dbReference type="Proteomes" id="UP000756132">
    <property type="component" value="Chromosome 9"/>
</dbReference>
<accession>A0A9Q8UTK6</accession>
<evidence type="ECO:0000313" key="8">
    <source>
        <dbReference type="EMBL" id="UJO21910.1"/>
    </source>
</evidence>
<dbReference type="InterPro" id="IPR029036">
    <property type="entry name" value="P5CR_dimer"/>
</dbReference>
<keyword evidence="5" id="KW-0028">Amino-acid biosynthesis</keyword>
<dbReference type="InterPro" id="IPR053790">
    <property type="entry name" value="P5CR-like_CS"/>
</dbReference>
<dbReference type="GO" id="GO:0004735">
    <property type="term" value="F:pyrroline-5-carboxylate reductase activity"/>
    <property type="evidence" value="ECO:0007669"/>
    <property type="project" value="UniProtKB-EC"/>
</dbReference>
<dbReference type="Pfam" id="PF03807">
    <property type="entry name" value="F420_oxidored"/>
    <property type="match status" value="1"/>
</dbReference>
<feature type="binding site" evidence="4">
    <location>
        <begin position="112"/>
        <end position="115"/>
    </location>
    <ligand>
        <name>NADP(+)</name>
        <dbReference type="ChEBI" id="CHEBI:58349"/>
    </ligand>
</feature>
<keyword evidence="3 5" id="KW-0560">Oxidoreductase</keyword>
<dbReference type="InterPro" id="IPR036291">
    <property type="entry name" value="NAD(P)-bd_dom_sf"/>
</dbReference>
<sequence length="321" mass="33989">MQDMELEDTGSRTANLVETDTLAILGCGALGTSILLGLLSAIEGQSPSAQNANQSCDDVLPQQFVACVRRELAADLIRRSISKTGKNERPDVDVKVRANVEGIRKAGIVVLAVQPHLLRQLFQEPGVVAALQGKLVVSVMAGVTVQDIKAGLTESTASLTAAEKRDPLIVRVMPNINCFVRQSTTVIERGSVEEDVLRIVSHLFECVGKVFFTEPSTMDACTALCGSSPAFFTVVLEALVDGAISTGLEADEALQMAAHAMMGTASLVQHGWQPTKLRHGVTSPGGSTIQGVLKLEEDRVRWSFAKALEVAAGAAAKLGSK</sequence>
<dbReference type="HAMAP" id="MF_01925">
    <property type="entry name" value="P5C_reductase"/>
    <property type="match status" value="1"/>
</dbReference>
<dbReference type="EC" id="1.5.1.2" evidence="5"/>
<evidence type="ECO:0000256" key="4">
    <source>
        <dbReference type="PIRSR" id="PIRSR000193-1"/>
    </source>
</evidence>
<dbReference type="PIRSF" id="PIRSF000193">
    <property type="entry name" value="Pyrrol-5-carb_rd"/>
    <property type="match status" value="1"/>
</dbReference>
<dbReference type="PROSITE" id="PS00521">
    <property type="entry name" value="P5CR"/>
    <property type="match status" value="1"/>
</dbReference>
<dbReference type="PANTHER" id="PTHR11645:SF0">
    <property type="entry name" value="PYRROLINE-5-CARBOXYLATE REDUCTASE 3"/>
    <property type="match status" value="1"/>
</dbReference>
<evidence type="ECO:0000256" key="1">
    <source>
        <dbReference type="ARBA" id="ARBA00005525"/>
    </source>
</evidence>
<evidence type="ECO:0000256" key="5">
    <source>
        <dbReference type="RuleBase" id="RU003903"/>
    </source>
</evidence>
<proteinExistence type="inferred from homology"/>
<organism evidence="8 9">
    <name type="scientific">Passalora fulva</name>
    <name type="common">Tomato leaf mold</name>
    <name type="synonym">Cladosporium fulvum</name>
    <dbReference type="NCBI Taxonomy" id="5499"/>
    <lineage>
        <taxon>Eukaryota</taxon>
        <taxon>Fungi</taxon>
        <taxon>Dikarya</taxon>
        <taxon>Ascomycota</taxon>
        <taxon>Pezizomycotina</taxon>
        <taxon>Dothideomycetes</taxon>
        <taxon>Dothideomycetidae</taxon>
        <taxon>Mycosphaerellales</taxon>
        <taxon>Mycosphaerellaceae</taxon>
        <taxon>Fulvia</taxon>
    </lineage>
</organism>
<dbReference type="InterPro" id="IPR008927">
    <property type="entry name" value="6-PGluconate_DH-like_C_sf"/>
</dbReference>
<dbReference type="FunFam" id="1.10.3730.10:FF:000001">
    <property type="entry name" value="Pyrroline-5-carboxylate reductase"/>
    <property type="match status" value="1"/>
</dbReference>
<keyword evidence="9" id="KW-1185">Reference proteome</keyword>
<evidence type="ECO:0000259" key="6">
    <source>
        <dbReference type="Pfam" id="PF03807"/>
    </source>
</evidence>
<dbReference type="InterPro" id="IPR028939">
    <property type="entry name" value="P5C_Rdtase_cat_N"/>
</dbReference>
<protein>
    <recommendedName>
        <fullName evidence="5">Pyrroline-5-carboxylate reductase</fullName>
        <ecNumber evidence="5">1.5.1.2</ecNumber>
    </recommendedName>
</protein>
<dbReference type="PANTHER" id="PTHR11645">
    <property type="entry name" value="PYRROLINE-5-CARBOXYLATE REDUCTASE"/>
    <property type="match status" value="1"/>
</dbReference>
<dbReference type="SUPFAM" id="SSF51735">
    <property type="entry name" value="NAD(P)-binding Rossmann-fold domains"/>
    <property type="match status" value="1"/>
</dbReference>
<dbReference type="RefSeq" id="XP_047766276.1">
    <property type="nucleotide sequence ID" value="XM_047907943.1"/>
</dbReference>
<evidence type="ECO:0000256" key="3">
    <source>
        <dbReference type="ARBA" id="ARBA00023002"/>
    </source>
</evidence>
<reference evidence="8" key="2">
    <citation type="journal article" date="2022" name="Microb. Genom.">
        <title>A chromosome-scale genome assembly of the tomato pathogen Cladosporium fulvum reveals a compartmentalized genome architecture and the presence of a dispensable chromosome.</title>
        <authorList>
            <person name="Zaccaron A.Z."/>
            <person name="Chen L.H."/>
            <person name="Samaras A."/>
            <person name="Stergiopoulos I."/>
        </authorList>
    </citation>
    <scope>NUCLEOTIDE SEQUENCE</scope>
    <source>
        <strain evidence="8">Race5_Kim</strain>
    </source>
</reference>
<name>A0A9Q8UTK6_PASFU</name>
<comment type="similarity">
    <text evidence="1 5">Belongs to the pyrroline-5-carboxylate reductase family.</text>
</comment>
<dbReference type="OrthoDB" id="10263291at2759"/>
<dbReference type="Pfam" id="PF14748">
    <property type="entry name" value="P5CR_dimer"/>
    <property type="match status" value="1"/>
</dbReference>
<dbReference type="KEGG" id="ffu:CLAFUR5_08795"/>
<feature type="binding site" evidence="4">
    <location>
        <position position="99"/>
    </location>
    <ligand>
        <name>NADPH</name>
        <dbReference type="ChEBI" id="CHEBI:57783"/>
    </ligand>
</feature>
<dbReference type="EMBL" id="CP090171">
    <property type="protein sequence ID" value="UJO21910.1"/>
    <property type="molecule type" value="Genomic_DNA"/>
</dbReference>
<evidence type="ECO:0000313" key="9">
    <source>
        <dbReference type="Proteomes" id="UP000756132"/>
    </source>
</evidence>
<feature type="binding site" evidence="4">
    <location>
        <begin position="25"/>
        <end position="30"/>
    </location>
    <ligand>
        <name>NADP(+)</name>
        <dbReference type="ChEBI" id="CHEBI:58349"/>
    </ligand>
</feature>
<gene>
    <name evidence="8" type="ORF">CLAFUR5_08795</name>
</gene>
<dbReference type="InterPro" id="IPR000304">
    <property type="entry name" value="Pyrroline-COOH_reductase"/>
</dbReference>
<dbReference type="Gene3D" id="1.10.3730.10">
    <property type="entry name" value="ProC C-terminal domain-like"/>
    <property type="match status" value="1"/>
</dbReference>
<dbReference type="GO" id="GO:0055129">
    <property type="term" value="P:L-proline biosynthetic process"/>
    <property type="evidence" value="ECO:0007669"/>
    <property type="project" value="TreeGrafter"/>
</dbReference>
<feature type="domain" description="Pyrroline-5-carboxylate reductase dimerisation" evidence="7">
    <location>
        <begin position="216"/>
        <end position="317"/>
    </location>
</feature>
<evidence type="ECO:0000256" key="2">
    <source>
        <dbReference type="ARBA" id="ARBA00022857"/>
    </source>
</evidence>
<dbReference type="NCBIfam" id="TIGR00112">
    <property type="entry name" value="proC"/>
    <property type="match status" value="1"/>
</dbReference>
<feature type="domain" description="Pyrroline-5-carboxylate reductase catalytic N-terminal" evidence="6">
    <location>
        <begin position="22"/>
        <end position="142"/>
    </location>
</feature>
<evidence type="ECO:0000259" key="7">
    <source>
        <dbReference type="Pfam" id="PF14748"/>
    </source>
</evidence>
<comment type="catalytic activity">
    <reaction evidence="5">
        <text>L-proline + NADP(+) = (S)-1-pyrroline-5-carboxylate + NADPH + 2 H(+)</text>
        <dbReference type="Rhea" id="RHEA:14109"/>
        <dbReference type="ChEBI" id="CHEBI:15378"/>
        <dbReference type="ChEBI" id="CHEBI:17388"/>
        <dbReference type="ChEBI" id="CHEBI:57783"/>
        <dbReference type="ChEBI" id="CHEBI:58349"/>
        <dbReference type="ChEBI" id="CHEBI:60039"/>
        <dbReference type="EC" id="1.5.1.2"/>
    </reaction>
</comment>
<dbReference type="GeneID" id="71988673"/>
<keyword evidence="2 4" id="KW-0521">NADP</keyword>
<dbReference type="AlphaFoldDB" id="A0A9Q8UTK6"/>
<dbReference type="Gene3D" id="3.40.50.720">
    <property type="entry name" value="NAD(P)-binding Rossmann-like Domain"/>
    <property type="match status" value="1"/>
</dbReference>
<reference evidence="8" key="1">
    <citation type="submission" date="2021-12" db="EMBL/GenBank/DDBJ databases">
        <authorList>
            <person name="Zaccaron A."/>
            <person name="Stergiopoulos I."/>
        </authorList>
    </citation>
    <scope>NUCLEOTIDE SEQUENCE</scope>
    <source>
        <strain evidence="8">Race5_Kim</strain>
    </source>
</reference>